<sequence>MAPNLSTLPTETLSLILSHFCLHCSKQHDYDSPEGYFRSTAHDEQQPDQPSWYSRECRQPLHAVCLVSRRLFLIAQPILHHEFIPGYGDAWKSSHFSWTGRLASLLRTVATRPDLAALLKRIFIHPYLLRAVPEEEAQAVLEEVLQPAAAAPGVIVRLSEYLDPFDEFLKRRTRHHRKGASLAGWKLVGALLALVPNLERLSLQVADVGGVPAAAFAALRSPPGSSGSVLSKLKTLDVCHRNDGSWLFSLEDCASGVLDAVAAGDGHLSTLNLHGCRRVGRSNLHGLQTLRLSDSRFADGNLAAALRSCSIPGLKSFFYEARIPLPYFWLSVDTRETHPVPLSLPPPLAVWSTHR</sequence>
<dbReference type="VEuPathDB" id="FungiDB:MYCTH_2310975"/>
<dbReference type="eggNOG" id="ENOG502RNGF">
    <property type="taxonomic scope" value="Eukaryota"/>
</dbReference>
<evidence type="ECO:0000313" key="2">
    <source>
        <dbReference type="Proteomes" id="UP000007322"/>
    </source>
</evidence>
<dbReference type="KEGG" id="mtm:MYCTH_2310975"/>
<name>G2QMC7_THET4</name>
<feature type="non-terminal residue" evidence="1">
    <location>
        <position position="355"/>
    </location>
</feature>
<gene>
    <name evidence="1" type="ORF">MYCTH_2310975</name>
</gene>
<dbReference type="EMBL" id="CP003007">
    <property type="protein sequence ID" value="AEO61107.1"/>
    <property type="molecule type" value="Genomic_DNA"/>
</dbReference>
<accession>G2QMC7</accession>
<proteinExistence type="predicted"/>
<dbReference type="OMA" id="HCEILEL"/>
<dbReference type="GeneID" id="11514645"/>
<dbReference type="RefSeq" id="XP_003666352.1">
    <property type="nucleotide sequence ID" value="XM_003666304.1"/>
</dbReference>
<organism evidence="1 2">
    <name type="scientific">Thermothelomyces thermophilus (strain ATCC 42464 / BCRC 31852 / DSM 1799)</name>
    <name type="common">Sporotrichum thermophile</name>
    <dbReference type="NCBI Taxonomy" id="573729"/>
    <lineage>
        <taxon>Eukaryota</taxon>
        <taxon>Fungi</taxon>
        <taxon>Dikarya</taxon>
        <taxon>Ascomycota</taxon>
        <taxon>Pezizomycotina</taxon>
        <taxon>Sordariomycetes</taxon>
        <taxon>Sordariomycetidae</taxon>
        <taxon>Sordariales</taxon>
        <taxon>Chaetomiaceae</taxon>
        <taxon>Thermothelomyces</taxon>
    </lineage>
</organism>
<dbReference type="Gene3D" id="3.80.10.10">
    <property type="entry name" value="Ribonuclease Inhibitor"/>
    <property type="match status" value="1"/>
</dbReference>
<dbReference type="InParanoid" id="G2QMC7"/>
<dbReference type="HOGENOM" id="CLU_782041_0_0_1"/>
<dbReference type="OrthoDB" id="4581053at2759"/>
<dbReference type="STRING" id="573729.G2QMC7"/>
<keyword evidence="2" id="KW-1185">Reference proteome</keyword>
<dbReference type="SUPFAM" id="SSF52047">
    <property type="entry name" value="RNI-like"/>
    <property type="match status" value="1"/>
</dbReference>
<protein>
    <submittedName>
        <fullName evidence="1">Uncharacterized protein</fullName>
    </submittedName>
</protein>
<dbReference type="Proteomes" id="UP000007322">
    <property type="component" value="Chromosome 6"/>
</dbReference>
<dbReference type="InterPro" id="IPR032675">
    <property type="entry name" value="LRR_dom_sf"/>
</dbReference>
<dbReference type="AlphaFoldDB" id="G2QMC7"/>
<reference evidence="1 2" key="1">
    <citation type="journal article" date="2011" name="Nat. Biotechnol.">
        <title>Comparative genomic analysis of the thermophilic biomass-degrading fungi Myceliophthora thermophila and Thielavia terrestris.</title>
        <authorList>
            <person name="Berka R.M."/>
            <person name="Grigoriev I.V."/>
            <person name="Otillar R."/>
            <person name="Salamov A."/>
            <person name="Grimwood J."/>
            <person name="Reid I."/>
            <person name="Ishmael N."/>
            <person name="John T."/>
            <person name="Darmond C."/>
            <person name="Moisan M.-C."/>
            <person name="Henrissat B."/>
            <person name="Coutinho P.M."/>
            <person name="Lombard V."/>
            <person name="Natvig D.O."/>
            <person name="Lindquist E."/>
            <person name="Schmutz J."/>
            <person name="Lucas S."/>
            <person name="Harris P."/>
            <person name="Powlowski J."/>
            <person name="Bellemare A."/>
            <person name="Taylor D."/>
            <person name="Butler G."/>
            <person name="de Vries R.P."/>
            <person name="Allijn I.E."/>
            <person name="van den Brink J."/>
            <person name="Ushinsky S."/>
            <person name="Storms R."/>
            <person name="Powell A.J."/>
            <person name="Paulsen I.T."/>
            <person name="Elbourne L.D.H."/>
            <person name="Baker S.E."/>
            <person name="Magnuson J."/>
            <person name="LaBoissiere S."/>
            <person name="Clutterbuck A.J."/>
            <person name="Martinez D."/>
            <person name="Wogulis M."/>
            <person name="de Leon A.L."/>
            <person name="Rey M.W."/>
            <person name="Tsang A."/>
        </authorList>
    </citation>
    <scope>NUCLEOTIDE SEQUENCE [LARGE SCALE GENOMIC DNA]</scope>
    <source>
        <strain evidence="2">ATCC 42464 / BCRC 31852 / DSM 1799</strain>
    </source>
</reference>
<evidence type="ECO:0000313" key="1">
    <source>
        <dbReference type="EMBL" id="AEO61107.1"/>
    </source>
</evidence>